<dbReference type="Pfam" id="PF02357">
    <property type="entry name" value="NusG"/>
    <property type="match status" value="1"/>
</dbReference>
<dbReference type="SUPFAM" id="SSF82679">
    <property type="entry name" value="N-utilization substance G protein NusG, N-terminal domain"/>
    <property type="match status" value="1"/>
</dbReference>
<dbReference type="InterPro" id="IPR006645">
    <property type="entry name" value="NGN-like_dom"/>
</dbReference>
<dbReference type="EMBL" id="AP014705">
    <property type="protein sequence ID" value="BAQ49491.1"/>
    <property type="molecule type" value="Genomic_DNA"/>
</dbReference>
<feature type="domain" description="NusG-like N-terminal" evidence="2">
    <location>
        <begin position="12"/>
        <end position="103"/>
    </location>
</feature>
<dbReference type="PATRIC" id="fig|270351.10.peg.6568"/>
<dbReference type="Gene3D" id="3.30.70.940">
    <property type="entry name" value="NusG, N-terminal domain"/>
    <property type="match status" value="1"/>
</dbReference>
<name>A0A0C6F9L7_9HYPH</name>
<keyword evidence="3" id="KW-0614">Plasmid</keyword>
<organism evidence="3 4">
    <name type="scientific">Methylobacterium aquaticum</name>
    <dbReference type="NCBI Taxonomy" id="270351"/>
    <lineage>
        <taxon>Bacteria</taxon>
        <taxon>Pseudomonadati</taxon>
        <taxon>Pseudomonadota</taxon>
        <taxon>Alphaproteobacteria</taxon>
        <taxon>Hyphomicrobiales</taxon>
        <taxon>Methylobacteriaceae</taxon>
        <taxon>Methylobacterium</taxon>
    </lineage>
</organism>
<dbReference type="Proteomes" id="UP000061432">
    <property type="component" value="Plasmid pMaq22A_1p"/>
</dbReference>
<evidence type="ECO:0000313" key="4">
    <source>
        <dbReference type="Proteomes" id="UP000061432"/>
    </source>
</evidence>
<accession>A0A0C6F9L7</accession>
<evidence type="ECO:0000313" key="3">
    <source>
        <dbReference type="EMBL" id="BAQ49491.1"/>
    </source>
</evidence>
<dbReference type="InterPro" id="IPR036735">
    <property type="entry name" value="NGN_dom_sf"/>
</dbReference>
<gene>
    <name evidence="3" type="ORF">Maq22A_1p36435</name>
</gene>
<dbReference type="AlphaFoldDB" id="A0A0C6F9L7"/>
<reference evidence="3 4" key="1">
    <citation type="journal article" date="2015" name="Genome Announc.">
        <title>Complete Genome Sequence of Methylobacterium aquaticum Strain 22A, Isolated from Racomitrium japonicum Moss.</title>
        <authorList>
            <person name="Tani A."/>
            <person name="Ogura Y."/>
            <person name="Hayashi T."/>
            <person name="Kimbara K."/>
        </authorList>
    </citation>
    <scope>NUCLEOTIDE SEQUENCE [LARGE SCALE GENOMIC DNA]</scope>
    <source>
        <strain evidence="3 4">MA-22A</strain>
        <plasmid evidence="4">Plasmid pMaq22A_1p DNA</plasmid>
    </source>
</reference>
<geneLocation type="plasmid" evidence="4">
    <name>pMaq22A_1p DNA</name>
</geneLocation>
<evidence type="ECO:0000256" key="1">
    <source>
        <dbReference type="ARBA" id="ARBA00023163"/>
    </source>
</evidence>
<dbReference type="KEGG" id="maqu:Maq22A_1p36435"/>
<protein>
    <recommendedName>
        <fullName evidence="2">NusG-like N-terminal domain-containing protein</fullName>
    </recommendedName>
</protein>
<reference evidence="4" key="2">
    <citation type="submission" date="2015-01" db="EMBL/GenBank/DDBJ databases">
        <title>Complete genome sequence of Methylobacterium aquaticum strain 22A.</title>
        <authorList>
            <person name="Tani A."/>
            <person name="Ogura Y."/>
            <person name="Hayashi T."/>
        </authorList>
    </citation>
    <scope>NUCLEOTIDE SEQUENCE [LARGE SCALE GENOMIC DNA]</scope>
    <source>
        <strain evidence="4">MA-22A</strain>
        <plasmid evidence="4">Plasmid pMaq22A_1p DNA</plasmid>
    </source>
</reference>
<keyword evidence="1" id="KW-0804">Transcription</keyword>
<sequence length="160" mass="17863">MAQAAGEPNPVRWHAAVTNPGCELSVRDAMARRGVDTVLPMLRFWRVQNRKRIVAERPLMARVVLFGLDPSTQNVAGIYGLERIVRGASDRWAVLNQGEVQDLRMRILRGEFDATLRDSHPYIEVPPLIRHLVAIGALPYSATCTHSAAKRLGLKFKEVA</sequence>
<evidence type="ECO:0000259" key="2">
    <source>
        <dbReference type="Pfam" id="PF02357"/>
    </source>
</evidence>
<proteinExistence type="predicted"/>
<dbReference type="GO" id="GO:0006354">
    <property type="term" value="P:DNA-templated transcription elongation"/>
    <property type="evidence" value="ECO:0007669"/>
    <property type="project" value="InterPro"/>
</dbReference>
<dbReference type="RefSeq" id="WP_060850536.1">
    <property type="nucleotide sequence ID" value="NZ_AP014705.1"/>
</dbReference>